<dbReference type="InterPro" id="IPR040719">
    <property type="entry name" value="DUF5597"/>
</dbReference>
<keyword evidence="8 11" id="KW-0464">Manganese</keyword>
<dbReference type="Proteomes" id="UP000812961">
    <property type="component" value="Unassembled WGS sequence"/>
</dbReference>
<evidence type="ECO:0000256" key="10">
    <source>
        <dbReference type="ARBA" id="ARBA00023295"/>
    </source>
</evidence>
<evidence type="ECO:0000259" key="12">
    <source>
        <dbReference type="Pfam" id="PF02449"/>
    </source>
</evidence>
<evidence type="ECO:0000256" key="6">
    <source>
        <dbReference type="ARBA" id="ARBA00022801"/>
    </source>
</evidence>
<dbReference type="NCBIfam" id="TIGR00695">
    <property type="entry name" value="uxuA"/>
    <property type="match status" value="1"/>
</dbReference>
<comment type="pathway">
    <text evidence="3 11">Carbohydrate metabolism; pentose and glucuronate interconversion.</text>
</comment>
<evidence type="ECO:0000256" key="9">
    <source>
        <dbReference type="ARBA" id="ARBA00023239"/>
    </source>
</evidence>
<dbReference type="InterPro" id="IPR036237">
    <property type="entry name" value="Xyl_isomerase-like_sf"/>
</dbReference>
<evidence type="ECO:0000256" key="3">
    <source>
        <dbReference type="ARBA" id="ARBA00004892"/>
    </source>
</evidence>
<keyword evidence="15" id="KW-1185">Reference proteome</keyword>
<dbReference type="GO" id="GO:0008927">
    <property type="term" value="F:mannonate dehydratase activity"/>
    <property type="evidence" value="ECO:0007669"/>
    <property type="project" value="UniProtKB-EC"/>
</dbReference>
<dbReference type="Pfam" id="PF18120">
    <property type="entry name" value="DUF5597"/>
    <property type="match status" value="1"/>
</dbReference>
<dbReference type="EMBL" id="JAICCF010000004">
    <property type="protein sequence ID" value="MBW8687387.1"/>
    <property type="molecule type" value="Genomic_DNA"/>
</dbReference>
<dbReference type="EC" id="4.2.1.8" evidence="5 11"/>
<feature type="domain" description="DUF5597" evidence="13">
    <location>
        <begin position="777"/>
        <end position="907"/>
    </location>
</feature>
<dbReference type="HAMAP" id="MF_00106">
    <property type="entry name" value="UxuA"/>
    <property type="match status" value="1"/>
</dbReference>
<keyword evidence="7 11" id="KW-0408">Iron</keyword>
<dbReference type="InterPro" id="IPR013529">
    <property type="entry name" value="Glyco_hydro_42_N"/>
</dbReference>
<proteinExistence type="inferred from homology"/>
<gene>
    <name evidence="11 14" type="primary">uxuA</name>
    <name evidence="14" type="ORF">K1Y79_23830</name>
</gene>
<keyword evidence="9 11" id="KW-0456">Lyase</keyword>
<dbReference type="InterPro" id="IPR017853">
    <property type="entry name" value="GH"/>
</dbReference>
<name>A0ABS7GI70_9BACT</name>
<accession>A0ABS7GI70</accession>
<evidence type="ECO:0000259" key="13">
    <source>
        <dbReference type="Pfam" id="PF18120"/>
    </source>
</evidence>
<dbReference type="InterPro" id="IPR004628">
    <property type="entry name" value="Man_deHydtase"/>
</dbReference>
<keyword evidence="6" id="KW-0378">Hydrolase</keyword>
<dbReference type="PANTHER" id="PTHR30387:SF2">
    <property type="entry name" value="MANNONATE DEHYDRATASE"/>
    <property type="match status" value="1"/>
</dbReference>
<sequence>MEQTMRWFGPGDAVPLTHIRQAGCTGVVTALHHIPPGEVWPVTDIMARRQLIEAAGMTWTVVESLPVSEDIKRQSGDYRRHIENYKESLHNLATCGLKVITYNFMPVLDWVRTDIDYHMEDGSRALYFDKAAFAAFDLFQLQRPGAVEEYDQAAIAAAHERYTAMTTSEKEALYNNALLGLPGTGGQFTAEEVIAALHTYAGINAQILRRHLYAFLQEVVPVAASVGLQLAIHPDDPPFPVLGLPRIVSTADDIAKLLAAVPSPANGLCFCTGSLGARPDNDLAEMVRRFGPHIHFLHLRNTKRDTVGNFYEADHLAGDADMYTIVKEIVLLMRQRQVAIPMRPDHGHQMLDDLDKMTYPGYSAIGRLKGLAELRGLETGILRNLSLLLLAIFTTVCMSAKAQQYASGYPQLKRQGSTMQLFVKGAPFLVLGGELGNSSSSSASYMEPLWDTLQQMHLNTILAPVYWELVEPDEGRFDFSVVDSIIHQARRRDMHLVLLWFGSWKNSMSCYVPSWVKTDTKRFPRALKSDGTGQEILSAFSENNLLADVKAFRALMQHVRDIDVDYSTVIMVQVENEIGMLPEAREHTSSADKAFKGQVPSALTGYLHKHKADLVPELKEHWARNGYRTKGTWEEVFGKGIETEELFQAWQYAQYTNTVASAGKQVYPLPMFVNAALNHKNVAPGQYPSGGPLPHLMDIWQAGAPAIEFLSPDFYNPRFKYYNDLYVRRDNPLFIPEIRFEPSDGVKALYAIGHYQAIGFSPFSIESTHRPAEETIAASYDLLRQLAPIISSNSGTGNMDGVLLDTLETRQIISSGKYTFSVAHDGTLGWSGIPKDKWPESGAVIICLREDEYIIAGTGIVLTVNSTDNEQPLAGILEAEEGKYVQGKWLAGRRLNGDQTHQGRHIRIPMGDWGIQHVKLYRYK</sequence>
<reference evidence="14 15" key="1">
    <citation type="submission" date="2021-08" db="EMBL/GenBank/DDBJ databases">
        <title>The genome sequence of Chitinophaga sp. B61.</title>
        <authorList>
            <person name="Zhang X."/>
        </authorList>
    </citation>
    <scope>NUCLEOTIDE SEQUENCE [LARGE SCALE GENOMIC DNA]</scope>
    <source>
        <strain evidence="14 15">B61</strain>
    </source>
</reference>
<evidence type="ECO:0000256" key="1">
    <source>
        <dbReference type="ARBA" id="ARBA00001794"/>
    </source>
</evidence>
<dbReference type="PANTHER" id="PTHR30387">
    <property type="entry name" value="MANNONATE DEHYDRATASE"/>
    <property type="match status" value="1"/>
</dbReference>
<protein>
    <recommendedName>
        <fullName evidence="5 11">Mannonate dehydratase</fullName>
        <ecNumber evidence="5 11">4.2.1.8</ecNumber>
    </recommendedName>
    <alternativeName>
        <fullName evidence="11">D-mannonate hydro-lyase</fullName>
    </alternativeName>
</protein>
<dbReference type="SUPFAM" id="SSF51445">
    <property type="entry name" value="(Trans)glycosidases"/>
    <property type="match status" value="1"/>
</dbReference>
<comment type="catalytic activity">
    <reaction evidence="1 11">
        <text>D-mannonate = 2-dehydro-3-deoxy-D-gluconate + H2O</text>
        <dbReference type="Rhea" id="RHEA:20097"/>
        <dbReference type="ChEBI" id="CHEBI:15377"/>
        <dbReference type="ChEBI" id="CHEBI:17767"/>
        <dbReference type="ChEBI" id="CHEBI:57990"/>
        <dbReference type="EC" id="4.2.1.8"/>
    </reaction>
</comment>
<dbReference type="Gene3D" id="3.20.20.80">
    <property type="entry name" value="Glycosidases"/>
    <property type="match status" value="1"/>
</dbReference>
<feature type="domain" description="Glycoside hydrolase family 42 N-terminal" evidence="12">
    <location>
        <begin position="452"/>
        <end position="627"/>
    </location>
</feature>
<evidence type="ECO:0000256" key="8">
    <source>
        <dbReference type="ARBA" id="ARBA00023211"/>
    </source>
</evidence>
<evidence type="ECO:0000256" key="5">
    <source>
        <dbReference type="ARBA" id="ARBA00012927"/>
    </source>
</evidence>
<evidence type="ECO:0000256" key="4">
    <source>
        <dbReference type="ARBA" id="ARBA00007389"/>
    </source>
</evidence>
<dbReference type="SUPFAM" id="SSF51658">
    <property type="entry name" value="Xylose isomerase-like"/>
    <property type="match status" value="1"/>
</dbReference>
<evidence type="ECO:0000256" key="2">
    <source>
        <dbReference type="ARBA" id="ARBA00002713"/>
    </source>
</evidence>
<dbReference type="Gene3D" id="2.60.220.20">
    <property type="entry name" value="putative beta-Galactosidase from caulobacter crescentus"/>
    <property type="match status" value="1"/>
</dbReference>
<evidence type="ECO:0000313" key="14">
    <source>
        <dbReference type="EMBL" id="MBW8687387.1"/>
    </source>
</evidence>
<evidence type="ECO:0000256" key="11">
    <source>
        <dbReference type="HAMAP-Rule" id="MF_00106"/>
    </source>
</evidence>
<evidence type="ECO:0000256" key="7">
    <source>
        <dbReference type="ARBA" id="ARBA00023004"/>
    </source>
</evidence>
<dbReference type="NCBIfam" id="NF003027">
    <property type="entry name" value="PRK03906.1"/>
    <property type="match status" value="1"/>
</dbReference>
<dbReference type="Pfam" id="PF03786">
    <property type="entry name" value="UxuA"/>
    <property type="match status" value="1"/>
</dbReference>
<dbReference type="RefSeq" id="WP_220252701.1">
    <property type="nucleotide sequence ID" value="NZ_JAICCF010000004.1"/>
</dbReference>
<comment type="similarity">
    <text evidence="4 11">Belongs to the mannonate dehydratase family.</text>
</comment>
<comment type="caution">
    <text evidence="14">The sequence shown here is derived from an EMBL/GenBank/DDBJ whole genome shotgun (WGS) entry which is preliminary data.</text>
</comment>
<comment type="cofactor">
    <cofactor evidence="11">
        <name>Fe(2+)</name>
        <dbReference type="ChEBI" id="CHEBI:29033"/>
    </cofactor>
    <cofactor evidence="11">
        <name>Mn(2+)</name>
        <dbReference type="ChEBI" id="CHEBI:29035"/>
    </cofactor>
</comment>
<dbReference type="Pfam" id="PF02449">
    <property type="entry name" value="Glyco_hydro_42"/>
    <property type="match status" value="1"/>
</dbReference>
<comment type="function">
    <text evidence="2 11">Catalyzes the dehydration of D-mannonate.</text>
</comment>
<keyword evidence="10" id="KW-0326">Glycosidase</keyword>
<evidence type="ECO:0000313" key="15">
    <source>
        <dbReference type="Proteomes" id="UP000812961"/>
    </source>
</evidence>
<organism evidence="14 15">
    <name type="scientific">Chitinophaga rhizophila</name>
    <dbReference type="NCBI Taxonomy" id="2866212"/>
    <lineage>
        <taxon>Bacteria</taxon>
        <taxon>Pseudomonadati</taxon>
        <taxon>Bacteroidota</taxon>
        <taxon>Chitinophagia</taxon>
        <taxon>Chitinophagales</taxon>
        <taxon>Chitinophagaceae</taxon>
        <taxon>Chitinophaga</taxon>
    </lineage>
</organism>
<dbReference type="Gene3D" id="3.20.20.150">
    <property type="entry name" value="Divalent-metal-dependent TIM barrel enzymes"/>
    <property type="match status" value="2"/>
</dbReference>